<name>A0A484KGS1_9ASTE</name>
<feature type="compositionally biased region" description="Acidic residues" evidence="1">
    <location>
        <begin position="365"/>
        <end position="377"/>
    </location>
</feature>
<feature type="compositionally biased region" description="Acidic residues" evidence="1">
    <location>
        <begin position="97"/>
        <end position="118"/>
    </location>
</feature>
<organism evidence="2 3">
    <name type="scientific">Cuscuta campestris</name>
    <dbReference type="NCBI Taxonomy" id="132261"/>
    <lineage>
        <taxon>Eukaryota</taxon>
        <taxon>Viridiplantae</taxon>
        <taxon>Streptophyta</taxon>
        <taxon>Embryophyta</taxon>
        <taxon>Tracheophyta</taxon>
        <taxon>Spermatophyta</taxon>
        <taxon>Magnoliopsida</taxon>
        <taxon>eudicotyledons</taxon>
        <taxon>Gunneridae</taxon>
        <taxon>Pentapetalae</taxon>
        <taxon>asterids</taxon>
        <taxon>lamiids</taxon>
        <taxon>Solanales</taxon>
        <taxon>Convolvulaceae</taxon>
        <taxon>Cuscuteae</taxon>
        <taxon>Cuscuta</taxon>
        <taxon>Cuscuta subgen. Grammica</taxon>
        <taxon>Cuscuta sect. Cleistogrammica</taxon>
    </lineage>
</organism>
<dbReference type="Pfam" id="PF15264">
    <property type="entry name" value="TSSC4"/>
    <property type="match status" value="1"/>
</dbReference>
<feature type="compositionally biased region" description="Basic and acidic residues" evidence="1">
    <location>
        <begin position="383"/>
        <end position="399"/>
    </location>
</feature>
<dbReference type="PANTHER" id="PTHR13445:SF5">
    <property type="entry name" value="PROTEIN TSSC4"/>
    <property type="match status" value="1"/>
</dbReference>
<evidence type="ECO:0000313" key="2">
    <source>
        <dbReference type="EMBL" id="VFQ64973.1"/>
    </source>
</evidence>
<accession>A0A484KGS1</accession>
<feature type="compositionally biased region" description="Basic and acidic residues" evidence="1">
    <location>
        <begin position="158"/>
        <end position="198"/>
    </location>
</feature>
<evidence type="ECO:0000256" key="1">
    <source>
        <dbReference type="SAM" id="MobiDB-lite"/>
    </source>
</evidence>
<dbReference type="EMBL" id="OOIL02000450">
    <property type="protein sequence ID" value="VFQ64973.1"/>
    <property type="molecule type" value="Genomic_DNA"/>
</dbReference>
<feature type="region of interest" description="Disordered" evidence="1">
    <location>
        <begin position="338"/>
        <end position="399"/>
    </location>
</feature>
<reference evidence="2 3" key="1">
    <citation type="submission" date="2018-04" db="EMBL/GenBank/DDBJ databases">
        <authorList>
            <person name="Vogel A."/>
        </authorList>
    </citation>
    <scope>NUCLEOTIDE SEQUENCE [LARGE SCALE GENOMIC DNA]</scope>
</reference>
<feature type="compositionally biased region" description="Acidic residues" evidence="1">
    <location>
        <begin position="135"/>
        <end position="144"/>
    </location>
</feature>
<gene>
    <name evidence="2" type="ORF">CCAM_LOCUS6749</name>
</gene>
<dbReference type="AlphaFoldDB" id="A0A484KGS1"/>
<protein>
    <submittedName>
        <fullName evidence="2">Uncharacterized protein</fullName>
    </submittedName>
</protein>
<dbReference type="Proteomes" id="UP000595140">
    <property type="component" value="Unassembled WGS sequence"/>
</dbReference>
<feature type="region of interest" description="Disordered" evidence="1">
    <location>
        <begin position="86"/>
        <end position="271"/>
    </location>
</feature>
<dbReference type="PANTHER" id="PTHR13445">
    <property type="entry name" value="TUMOR SUPPRESSING SUBTRANSFERABLE CANDIDATE 4 TSSC4"/>
    <property type="match status" value="1"/>
</dbReference>
<keyword evidence="3" id="KW-1185">Reference proteome</keyword>
<dbReference type="InterPro" id="IPR029338">
    <property type="entry name" value="TSSC4"/>
</dbReference>
<proteinExistence type="predicted"/>
<evidence type="ECO:0000313" key="3">
    <source>
        <dbReference type="Proteomes" id="UP000595140"/>
    </source>
</evidence>
<dbReference type="OrthoDB" id="1906282at2759"/>
<sequence length="399" mass="44710">MASPSPDPMDDGSFRARVHKVFSSLSSSPLPISAVSKPLWSLTDDEVEKRDWNRSKSKLGQDDDNTICSSSFDGLFKRNRGGRPKGFGDMDCVTGDGDGDKEGFDDDLEDLSGEEDGDRTDFREIRSSVGLDSTLDYEEEEDEFDRFAEGNGKTSNCFRKDPRADQHAAQIRLREDDVEASKHKPNHPKTEPSGENREGTSISVDCSNVKPILKRKDNSEGKSRKRVRFDPSFVDESDEYPQARPLVSFEVSSTSSSDGNKPKVPDHLINPSKYTRYSLDSCSEIDNESNNQVCKYVLEEVNKWTQNRKPGASSNALPQSISFVPKKSSSSVVMEDVREDASKVSQNQQSFPVPIAAWEEHESETTEEDDREMEDGDGNGVCKPDRHYRSKSRLENHLT</sequence>